<evidence type="ECO:0000313" key="2">
    <source>
        <dbReference type="EMBL" id="KAH0887414.1"/>
    </source>
</evidence>
<feature type="compositionally biased region" description="Polar residues" evidence="1">
    <location>
        <begin position="1"/>
        <end position="13"/>
    </location>
</feature>
<keyword evidence="3" id="KW-1185">Reference proteome</keyword>
<evidence type="ECO:0000256" key="1">
    <source>
        <dbReference type="SAM" id="MobiDB-lite"/>
    </source>
</evidence>
<feature type="region of interest" description="Disordered" evidence="1">
    <location>
        <begin position="1"/>
        <end position="122"/>
    </location>
</feature>
<feature type="compositionally biased region" description="Basic and acidic residues" evidence="1">
    <location>
        <begin position="14"/>
        <end position="35"/>
    </location>
</feature>
<dbReference type="EMBL" id="JAGKQM010000014">
    <property type="protein sequence ID" value="KAH0887414.1"/>
    <property type="molecule type" value="Genomic_DNA"/>
</dbReference>
<comment type="caution">
    <text evidence="2">The sequence shown here is derived from an EMBL/GenBank/DDBJ whole genome shotgun (WGS) entry which is preliminary data.</text>
</comment>
<evidence type="ECO:0000313" key="3">
    <source>
        <dbReference type="Proteomes" id="UP000824890"/>
    </source>
</evidence>
<sequence length="122" mass="12590">MDLSGNSNPTESGKSSERRSALLRLAEPDLRDQLPKRSSISGESRLHEVIIGSEGAAPLGSPPGRGTSGPSAQVTTSPTVEQVRAPASQRLGGLASLGSKEKTRATLNQIVAPDAGHQPEKG</sequence>
<organism evidence="2 3">
    <name type="scientific">Brassica napus</name>
    <name type="common">Rape</name>
    <dbReference type="NCBI Taxonomy" id="3708"/>
    <lineage>
        <taxon>Eukaryota</taxon>
        <taxon>Viridiplantae</taxon>
        <taxon>Streptophyta</taxon>
        <taxon>Embryophyta</taxon>
        <taxon>Tracheophyta</taxon>
        <taxon>Spermatophyta</taxon>
        <taxon>Magnoliopsida</taxon>
        <taxon>eudicotyledons</taxon>
        <taxon>Gunneridae</taxon>
        <taxon>Pentapetalae</taxon>
        <taxon>rosids</taxon>
        <taxon>malvids</taxon>
        <taxon>Brassicales</taxon>
        <taxon>Brassicaceae</taxon>
        <taxon>Brassiceae</taxon>
        <taxon>Brassica</taxon>
    </lineage>
</organism>
<protein>
    <submittedName>
        <fullName evidence="2">Uncharacterized protein</fullName>
    </submittedName>
</protein>
<accession>A0ABQ8A4F2</accession>
<reference evidence="2 3" key="1">
    <citation type="submission" date="2021-05" db="EMBL/GenBank/DDBJ databases">
        <title>Genome Assembly of Synthetic Allotetraploid Brassica napus Reveals Homoeologous Exchanges between Subgenomes.</title>
        <authorList>
            <person name="Davis J.T."/>
        </authorList>
    </citation>
    <scope>NUCLEOTIDE SEQUENCE [LARGE SCALE GENOMIC DNA]</scope>
    <source>
        <strain evidence="3">cv. Da-Ae</strain>
        <tissue evidence="2">Seedling</tissue>
    </source>
</reference>
<feature type="compositionally biased region" description="Low complexity" evidence="1">
    <location>
        <begin position="58"/>
        <end position="71"/>
    </location>
</feature>
<name>A0ABQ8A4F2_BRANA</name>
<dbReference type="Proteomes" id="UP000824890">
    <property type="component" value="Unassembled WGS sequence"/>
</dbReference>
<gene>
    <name evidence="2" type="ORF">HID58_063510</name>
</gene>
<proteinExistence type="predicted"/>